<organism evidence="3 4">
    <name type="scientific">Nephila pilipes</name>
    <name type="common">Giant wood spider</name>
    <name type="synonym">Nephila maculata</name>
    <dbReference type="NCBI Taxonomy" id="299642"/>
    <lineage>
        <taxon>Eukaryota</taxon>
        <taxon>Metazoa</taxon>
        <taxon>Ecdysozoa</taxon>
        <taxon>Arthropoda</taxon>
        <taxon>Chelicerata</taxon>
        <taxon>Arachnida</taxon>
        <taxon>Araneae</taxon>
        <taxon>Araneomorphae</taxon>
        <taxon>Entelegynae</taxon>
        <taxon>Araneoidea</taxon>
        <taxon>Nephilidae</taxon>
        <taxon>Nephila</taxon>
    </lineage>
</organism>
<evidence type="ECO:0000259" key="2">
    <source>
        <dbReference type="Pfam" id="PF01757"/>
    </source>
</evidence>
<sequence length="308" mass="35002">MNKTGGKINIFLYIIRRFLRLYPSVLLVLGVMFFLPWLASGPFWSELPGVEVDNCRKSWWANLLFINNWRPVNEMCMQHSWYISADMQLHIIAVFVLLGLYRNVFIGIALGFFLILGGSLAVGIITYVNDYDPTILLSTVNVPQLYRIVEDIHVKTFTYFGPYCIGIGTGYLILKHPKVDLGIGVKLFGWGCAIVLGLSSLYGTHKWNTGKFPSAEITATYAALHRTTFVLALAWVTFMCITGRANTIAHILEFGPFIVMSRLTFMAYLVQGPVIWTRYGSLKERIFYSHFNMLYEYMGNLILSLTIA</sequence>
<protein>
    <submittedName>
        <fullName evidence="3">Nose resistant to fluoxetine protein 6</fullName>
    </submittedName>
</protein>
<keyword evidence="4" id="KW-1185">Reference proteome</keyword>
<comment type="caution">
    <text evidence="3">The sequence shown here is derived from an EMBL/GenBank/DDBJ whole genome shotgun (WGS) entry which is preliminary data.</text>
</comment>
<dbReference type="Pfam" id="PF01757">
    <property type="entry name" value="Acyl_transf_3"/>
    <property type="match status" value="1"/>
</dbReference>
<feature type="transmembrane region" description="Helical" evidence="1">
    <location>
        <begin position="254"/>
        <end position="276"/>
    </location>
</feature>
<feature type="non-terminal residue" evidence="3">
    <location>
        <position position="1"/>
    </location>
</feature>
<dbReference type="AlphaFoldDB" id="A0A8X6MFR0"/>
<feature type="transmembrane region" description="Helical" evidence="1">
    <location>
        <begin position="108"/>
        <end position="128"/>
    </location>
</feature>
<dbReference type="PANTHER" id="PTHR11161">
    <property type="entry name" value="O-ACYLTRANSFERASE"/>
    <property type="match status" value="1"/>
</dbReference>
<dbReference type="GO" id="GO:0016747">
    <property type="term" value="F:acyltransferase activity, transferring groups other than amino-acyl groups"/>
    <property type="evidence" value="ECO:0007669"/>
    <property type="project" value="InterPro"/>
</dbReference>
<dbReference type="InterPro" id="IPR002656">
    <property type="entry name" value="Acyl_transf_3_dom"/>
</dbReference>
<keyword evidence="1" id="KW-0472">Membrane</keyword>
<name>A0A8X6MFR0_NEPPI</name>
<reference evidence="3" key="1">
    <citation type="submission" date="2020-08" db="EMBL/GenBank/DDBJ databases">
        <title>Multicomponent nature underlies the extraordinary mechanical properties of spider dragline silk.</title>
        <authorList>
            <person name="Kono N."/>
            <person name="Nakamura H."/>
            <person name="Mori M."/>
            <person name="Yoshida Y."/>
            <person name="Ohtoshi R."/>
            <person name="Malay A.D."/>
            <person name="Moran D.A.P."/>
            <person name="Tomita M."/>
            <person name="Numata K."/>
            <person name="Arakawa K."/>
        </authorList>
    </citation>
    <scope>NUCLEOTIDE SEQUENCE</scope>
</reference>
<evidence type="ECO:0000256" key="1">
    <source>
        <dbReference type="SAM" id="Phobius"/>
    </source>
</evidence>
<feature type="transmembrane region" description="Helical" evidence="1">
    <location>
        <begin position="181"/>
        <end position="203"/>
    </location>
</feature>
<accession>A0A8X6MFR0</accession>
<dbReference type="PANTHER" id="PTHR11161:SF0">
    <property type="entry name" value="O-ACYLTRANSFERASE LIKE PROTEIN"/>
    <property type="match status" value="1"/>
</dbReference>
<gene>
    <name evidence="3" type="primary">X975_18911</name>
    <name evidence="3" type="ORF">NPIL_176351</name>
</gene>
<dbReference type="OrthoDB" id="6425317at2759"/>
<keyword evidence="1" id="KW-0812">Transmembrane</keyword>
<feature type="transmembrane region" description="Helical" evidence="1">
    <location>
        <begin position="81"/>
        <end position="101"/>
    </location>
</feature>
<feature type="transmembrane region" description="Helical" evidence="1">
    <location>
        <begin position="21"/>
        <end position="39"/>
    </location>
</feature>
<feature type="domain" description="Acyltransferase 3" evidence="2">
    <location>
        <begin position="7"/>
        <end position="285"/>
    </location>
</feature>
<proteinExistence type="predicted"/>
<dbReference type="Proteomes" id="UP000887013">
    <property type="component" value="Unassembled WGS sequence"/>
</dbReference>
<evidence type="ECO:0000313" key="3">
    <source>
        <dbReference type="EMBL" id="GFS49212.1"/>
    </source>
</evidence>
<dbReference type="InterPro" id="IPR052728">
    <property type="entry name" value="O2_lipid_transport_reg"/>
</dbReference>
<feature type="transmembrane region" description="Helical" evidence="1">
    <location>
        <begin position="156"/>
        <end position="174"/>
    </location>
</feature>
<feature type="transmembrane region" description="Helical" evidence="1">
    <location>
        <begin position="223"/>
        <end position="242"/>
    </location>
</feature>
<evidence type="ECO:0000313" key="4">
    <source>
        <dbReference type="Proteomes" id="UP000887013"/>
    </source>
</evidence>
<keyword evidence="1" id="KW-1133">Transmembrane helix</keyword>
<dbReference type="EMBL" id="BMAW01045351">
    <property type="protein sequence ID" value="GFS49212.1"/>
    <property type="molecule type" value="Genomic_DNA"/>
</dbReference>